<keyword evidence="3" id="KW-1185">Reference proteome</keyword>
<comment type="caution">
    <text evidence="2">The sequence shown here is derived from an EMBL/GenBank/DDBJ whole genome shotgun (WGS) entry which is preliminary data.</text>
</comment>
<keyword evidence="1" id="KW-0732">Signal</keyword>
<protein>
    <submittedName>
        <fullName evidence="2">Uncharacterized protein</fullName>
    </submittedName>
</protein>
<feature type="signal peptide" evidence="1">
    <location>
        <begin position="1"/>
        <end position="29"/>
    </location>
</feature>
<feature type="chain" id="PRO_5046088219" evidence="1">
    <location>
        <begin position="30"/>
        <end position="300"/>
    </location>
</feature>
<evidence type="ECO:0000256" key="1">
    <source>
        <dbReference type="SAM" id="SignalP"/>
    </source>
</evidence>
<organism evidence="2 3">
    <name type="scientific">Pelomonas candidula</name>
    <dbReference type="NCBI Taxonomy" id="3299025"/>
    <lineage>
        <taxon>Bacteria</taxon>
        <taxon>Pseudomonadati</taxon>
        <taxon>Pseudomonadota</taxon>
        <taxon>Betaproteobacteria</taxon>
        <taxon>Burkholderiales</taxon>
        <taxon>Sphaerotilaceae</taxon>
        <taxon>Roseateles</taxon>
    </lineage>
</organism>
<reference evidence="2 3" key="1">
    <citation type="submission" date="2024-08" db="EMBL/GenBank/DDBJ databases">
        <authorList>
            <person name="Lu H."/>
        </authorList>
    </citation>
    <scope>NUCLEOTIDE SEQUENCE [LARGE SCALE GENOMIC DNA]</scope>
    <source>
        <strain evidence="2 3">BYS78W</strain>
    </source>
</reference>
<proteinExistence type="predicted"/>
<gene>
    <name evidence="2" type="ORF">ACG04R_08660</name>
</gene>
<dbReference type="EMBL" id="JBIGIC010000003">
    <property type="protein sequence ID" value="MFG6486739.1"/>
    <property type="molecule type" value="Genomic_DNA"/>
</dbReference>
<accession>A0ABW7HA04</accession>
<evidence type="ECO:0000313" key="3">
    <source>
        <dbReference type="Proteomes" id="UP001606134"/>
    </source>
</evidence>
<evidence type="ECO:0000313" key="2">
    <source>
        <dbReference type="EMBL" id="MFG6486739.1"/>
    </source>
</evidence>
<sequence>MNAAVRPTATVFRAALAWLAAGLAGPALASDADIDRAVLDHLAATAGMHARIAAHLDLTAPFHTASRWTLVIAKQPDEEGLDVSGVGDREGAVRVCFVHDDRPDCGDAPFLAPYRQRGLPLPAGPLLYELFDSRIVHDHAGRPLLSIKACSAHGGNGSCGISTVLFEHDAAQDRFRVVFSNLTGSNNNQETRFIEQGPLRGAVVVAVPTPTAPFVYRVELFRRGAEGTYQLALGYRGHTGYGDGNPLPVIDAEMPALLARLGLWTAGDPLPPPPALPAACTRIFLRHDVEWCDTPTGRDR</sequence>
<dbReference type="Proteomes" id="UP001606134">
    <property type="component" value="Unassembled WGS sequence"/>
</dbReference>
<dbReference type="RefSeq" id="WP_394408190.1">
    <property type="nucleotide sequence ID" value="NZ_JBIGIC010000003.1"/>
</dbReference>
<name>A0ABW7HA04_9BURK</name>